<dbReference type="PROSITE" id="PS51257">
    <property type="entry name" value="PROKAR_LIPOPROTEIN"/>
    <property type="match status" value="1"/>
</dbReference>
<reference evidence="2 3" key="1">
    <citation type="submission" date="2019-08" db="EMBL/GenBank/DDBJ databases">
        <title>Archangium and Cystobacter genomes.</title>
        <authorList>
            <person name="Chen I.-C.K."/>
            <person name="Wielgoss S."/>
        </authorList>
    </citation>
    <scope>NUCLEOTIDE SEQUENCE [LARGE SCALE GENOMIC DNA]</scope>
    <source>
        <strain evidence="2 3">Cbm 6</strain>
    </source>
</reference>
<feature type="chain" id="PRO_5045819898" description="Lipoprotein" evidence="1">
    <location>
        <begin position="22"/>
        <end position="69"/>
    </location>
</feature>
<keyword evidence="1" id="KW-0732">Signal</keyword>
<sequence>MKRLLFLTLLTLTASSCTRLAHTGSTRKARPETGSSHVIPLHGEWVVLEIPEGRSSLRLALRWGAGWPR</sequence>
<protein>
    <recommendedName>
        <fullName evidence="4">Lipoprotein</fullName>
    </recommendedName>
</protein>
<evidence type="ECO:0008006" key="4">
    <source>
        <dbReference type="Google" id="ProtNLM"/>
    </source>
</evidence>
<keyword evidence="3" id="KW-1185">Reference proteome</keyword>
<dbReference type="RefSeq" id="WP_395823615.1">
    <property type="nucleotide sequence ID" value="NZ_CP043494.1"/>
</dbReference>
<evidence type="ECO:0000313" key="2">
    <source>
        <dbReference type="EMBL" id="WNG46832.1"/>
    </source>
</evidence>
<accession>A0ABY9WSR3</accession>
<organism evidence="2 3">
    <name type="scientific">Archangium minus</name>
    <dbReference type="NCBI Taxonomy" id="83450"/>
    <lineage>
        <taxon>Bacteria</taxon>
        <taxon>Pseudomonadati</taxon>
        <taxon>Myxococcota</taxon>
        <taxon>Myxococcia</taxon>
        <taxon>Myxococcales</taxon>
        <taxon>Cystobacterineae</taxon>
        <taxon>Archangiaceae</taxon>
        <taxon>Archangium</taxon>
    </lineage>
</organism>
<dbReference type="Proteomes" id="UP001611383">
    <property type="component" value="Chromosome"/>
</dbReference>
<name>A0ABY9WSR3_9BACT</name>
<proteinExistence type="predicted"/>
<dbReference type="EMBL" id="CP043494">
    <property type="protein sequence ID" value="WNG46832.1"/>
    <property type="molecule type" value="Genomic_DNA"/>
</dbReference>
<gene>
    <name evidence="2" type="ORF">F0U60_23935</name>
</gene>
<feature type="signal peptide" evidence="1">
    <location>
        <begin position="1"/>
        <end position="21"/>
    </location>
</feature>
<evidence type="ECO:0000256" key="1">
    <source>
        <dbReference type="SAM" id="SignalP"/>
    </source>
</evidence>
<evidence type="ECO:0000313" key="3">
    <source>
        <dbReference type="Proteomes" id="UP001611383"/>
    </source>
</evidence>